<dbReference type="AlphaFoldDB" id="A0A7J7P4P2"/>
<protein>
    <submittedName>
        <fullName evidence="2">Uncharacterized protein</fullName>
    </submittedName>
</protein>
<gene>
    <name evidence="2" type="ORF">GIB67_024437</name>
</gene>
<keyword evidence="1" id="KW-1133">Transmembrane helix</keyword>
<evidence type="ECO:0000256" key="1">
    <source>
        <dbReference type="SAM" id="Phobius"/>
    </source>
</evidence>
<evidence type="ECO:0000313" key="2">
    <source>
        <dbReference type="EMBL" id="KAF6174415.1"/>
    </source>
</evidence>
<evidence type="ECO:0000313" key="3">
    <source>
        <dbReference type="Proteomes" id="UP000541444"/>
    </source>
</evidence>
<comment type="caution">
    <text evidence="2">The sequence shown here is derived from an EMBL/GenBank/DDBJ whole genome shotgun (WGS) entry which is preliminary data.</text>
</comment>
<dbReference type="Proteomes" id="UP000541444">
    <property type="component" value="Unassembled WGS sequence"/>
</dbReference>
<organism evidence="2 3">
    <name type="scientific">Kingdonia uniflora</name>
    <dbReference type="NCBI Taxonomy" id="39325"/>
    <lineage>
        <taxon>Eukaryota</taxon>
        <taxon>Viridiplantae</taxon>
        <taxon>Streptophyta</taxon>
        <taxon>Embryophyta</taxon>
        <taxon>Tracheophyta</taxon>
        <taxon>Spermatophyta</taxon>
        <taxon>Magnoliopsida</taxon>
        <taxon>Ranunculales</taxon>
        <taxon>Circaeasteraceae</taxon>
        <taxon>Kingdonia</taxon>
    </lineage>
</organism>
<feature type="non-terminal residue" evidence="2">
    <location>
        <position position="63"/>
    </location>
</feature>
<accession>A0A7J7P4P2</accession>
<keyword evidence="1" id="KW-0472">Membrane</keyword>
<feature type="transmembrane region" description="Helical" evidence="1">
    <location>
        <begin position="20"/>
        <end position="45"/>
    </location>
</feature>
<dbReference type="EMBL" id="JACGCM010000267">
    <property type="protein sequence ID" value="KAF6174415.1"/>
    <property type="molecule type" value="Genomic_DNA"/>
</dbReference>
<keyword evidence="3" id="KW-1185">Reference proteome</keyword>
<reference evidence="2 3" key="1">
    <citation type="journal article" date="2020" name="IScience">
        <title>Genome Sequencing of the Endangered Kingdonia uniflora (Circaeasteraceae, Ranunculales) Reveals Potential Mechanisms of Evolutionary Specialization.</title>
        <authorList>
            <person name="Sun Y."/>
            <person name="Deng T."/>
            <person name="Zhang A."/>
            <person name="Moore M.J."/>
            <person name="Landis J.B."/>
            <person name="Lin N."/>
            <person name="Zhang H."/>
            <person name="Zhang X."/>
            <person name="Huang J."/>
            <person name="Zhang X."/>
            <person name="Sun H."/>
            <person name="Wang H."/>
        </authorList>
    </citation>
    <scope>NUCLEOTIDE SEQUENCE [LARGE SCALE GENOMIC DNA]</scope>
    <source>
        <strain evidence="2">TB1705</strain>
        <tissue evidence="2">Leaf</tissue>
    </source>
</reference>
<proteinExistence type="predicted"/>
<name>A0A7J7P4P2_9MAGN</name>
<keyword evidence="1" id="KW-0812">Transmembrane</keyword>
<sequence>MNWWCSLFLNQLSLWLEHRYINIFAFEATILSFFVLNLWLFWIYYREHVYNFLLNWYISYIYV</sequence>